<keyword evidence="5" id="KW-0396">Initiation factor</keyword>
<name>A0A1I6XV88_9FLAO</name>
<dbReference type="Proteomes" id="UP000236454">
    <property type="component" value="Unassembled WGS sequence"/>
</dbReference>
<dbReference type="InterPro" id="IPR005872">
    <property type="entry name" value="SUI1_arc_bac"/>
</dbReference>
<keyword evidence="6" id="KW-1185">Reference proteome</keyword>
<proteinExistence type="inferred from homology"/>
<evidence type="ECO:0000313" key="6">
    <source>
        <dbReference type="Proteomes" id="UP000236454"/>
    </source>
</evidence>
<dbReference type="CDD" id="cd11567">
    <property type="entry name" value="YciH_like"/>
    <property type="match status" value="1"/>
</dbReference>
<reference evidence="5 6" key="1">
    <citation type="submission" date="2016-10" db="EMBL/GenBank/DDBJ databases">
        <authorList>
            <person name="de Groot N.N."/>
        </authorList>
    </citation>
    <scope>NUCLEOTIDE SEQUENCE [LARGE SCALE GENOMIC DNA]</scope>
    <source>
        <strain evidence="5 6">CGMCC 1.7005</strain>
    </source>
</reference>
<dbReference type="AlphaFoldDB" id="A0A1I6XV88"/>
<dbReference type="SUPFAM" id="SSF55159">
    <property type="entry name" value="eIF1-like"/>
    <property type="match status" value="1"/>
</dbReference>
<dbReference type="GO" id="GO:0006417">
    <property type="term" value="P:regulation of translation"/>
    <property type="evidence" value="ECO:0007669"/>
    <property type="project" value="UniProtKB-KW"/>
</dbReference>
<dbReference type="GO" id="GO:0003743">
    <property type="term" value="F:translation initiation factor activity"/>
    <property type="evidence" value="ECO:0007669"/>
    <property type="project" value="UniProtKB-KW"/>
</dbReference>
<sequence length="115" mass="12793">MGNKKKKRVDIVYSTNQDFSYDYDDELEEETLDPGDQLLYVSIDRKKRKGKEVTLVEGFIGSAEDLKDLAKILKNKCGVGGSAKDGEILIQGNFKDKVAEILTAEGYKTKKKGGN</sequence>
<evidence type="ECO:0000256" key="2">
    <source>
        <dbReference type="ARBA" id="ARBA00022845"/>
    </source>
</evidence>
<dbReference type="RefSeq" id="WP_090245938.1">
    <property type="nucleotide sequence ID" value="NZ_FPAS01000001.1"/>
</dbReference>
<comment type="similarity">
    <text evidence="1">Belongs to the SUI1 family.</text>
</comment>
<dbReference type="PIRSF" id="PIRSF037511">
    <property type="entry name" value="Transl_init_SUI1_pro"/>
    <property type="match status" value="1"/>
</dbReference>
<dbReference type="OrthoDB" id="9792915at2"/>
<dbReference type="InterPro" id="IPR001950">
    <property type="entry name" value="SUI1"/>
</dbReference>
<protein>
    <submittedName>
        <fullName evidence="5">Translation initiation factor 1 (eIF-1/SUI1)</fullName>
    </submittedName>
</protein>
<dbReference type="STRING" id="477690.SAMN05216474_0487"/>
<evidence type="ECO:0000259" key="4">
    <source>
        <dbReference type="PROSITE" id="PS50296"/>
    </source>
</evidence>
<keyword evidence="3" id="KW-0648">Protein biosynthesis</keyword>
<dbReference type="Pfam" id="PF01253">
    <property type="entry name" value="SUI1"/>
    <property type="match status" value="1"/>
</dbReference>
<dbReference type="GO" id="GO:0001731">
    <property type="term" value="P:formation of translation preinitiation complex"/>
    <property type="evidence" value="ECO:0007669"/>
    <property type="project" value="TreeGrafter"/>
</dbReference>
<dbReference type="EMBL" id="FPAS01000001">
    <property type="protein sequence ID" value="SFT42425.1"/>
    <property type="molecule type" value="Genomic_DNA"/>
</dbReference>
<evidence type="ECO:0000256" key="3">
    <source>
        <dbReference type="ARBA" id="ARBA00022917"/>
    </source>
</evidence>
<keyword evidence="2" id="KW-0810">Translation regulation</keyword>
<dbReference type="PROSITE" id="PS50296">
    <property type="entry name" value="SUI1"/>
    <property type="match status" value="1"/>
</dbReference>
<dbReference type="PANTHER" id="PTHR12789:SF0">
    <property type="entry name" value="DENSITY-REGULATED PROTEIN"/>
    <property type="match status" value="1"/>
</dbReference>
<organism evidence="5 6">
    <name type="scientific">Lishizhenia tianjinensis</name>
    <dbReference type="NCBI Taxonomy" id="477690"/>
    <lineage>
        <taxon>Bacteria</taxon>
        <taxon>Pseudomonadati</taxon>
        <taxon>Bacteroidota</taxon>
        <taxon>Flavobacteriia</taxon>
        <taxon>Flavobacteriales</taxon>
        <taxon>Crocinitomicaceae</taxon>
        <taxon>Lishizhenia</taxon>
    </lineage>
</organism>
<dbReference type="GO" id="GO:0003729">
    <property type="term" value="F:mRNA binding"/>
    <property type="evidence" value="ECO:0007669"/>
    <property type="project" value="TreeGrafter"/>
</dbReference>
<accession>A0A1I6XV88</accession>
<dbReference type="PANTHER" id="PTHR12789">
    <property type="entry name" value="DENSITY-REGULATED PROTEIN HOMOLOG"/>
    <property type="match status" value="1"/>
</dbReference>
<evidence type="ECO:0000313" key="5">
    <source>
        <dbReference type="EMBL" id="SFT42425.1"/>
    </source>
</evidence>
<dbReference type="GO" id="GO:0002188">
    <property type="term" value="P:translation reinitiation"/>
    <property type="evidence" value="ECO:0007669"/>
    <property type="project" value="TreeGrafter"/>
</dbReference>
<dbReference type="InterPro" id="IPR050318">
    <property type="entry name" value="DENR/SUI1_TIF"/>
</dbReference>
<gene>
    <name evidence="5" type="ORF">SAMN05216474_0487</name>
</gene>
<dbReference type="InterPro" id="IPR036877">
    <property type="entry name" value="SUI1_dom_sf"/>
</dbReference>
<feature type="domain" description="SUI1" evidence="4">
    <location>
        <begin position="46"/>
        <end position="106"/>
    </location>
</feature>
<evidence type="ECO:0000256" key="1">
    <source>
        <dbReference type="ARBA" id="ARBA00005422"/>
    </source>
</evidence>
<dbReference type="Gene3D" id="3.30.780.10">
    <property type="entry name" value="SUI1-like domain"/>
    <property type="match status" value="1"/>
</dbReference>